<keyword evidence="2" id="KW-1133">Transmembrane helix</keyword>
<reference evidence="3 4" key="1">
    <citation type="submission" date="2024-07" db="EMBL/GenBank/DDBJ databases">
        <title>Section-level genome sequencing and comparative genomics of Aspergillus sections Usti and Cavernicolus.</title>
        <authorList>
            <consortium name="Lawrence Berkeley National Laboratory"/>
            <person name="Nybo J.L."/>
            <person name="Vesth T.C."/>
            <person name="Theobald S."/>
            <person name="Frisvad J.C."/>
            <person name="Larsen T.O."/>
            <person name="Kjaerboelling I."/>
            <person name="Rothschild-Mancinelli K."/>
            <person name="Lyhne E.K."/>
            <person name="Kogle M.E."/>
            <person name="Barry K."/>
            <person name="Clum A."/>
            <person name="Na H."/>
            <person name="Ledsgaard L."/>
            <person name="Lin J."/>
            <person name="Lipzen A."/>
            <person name="Kuo A."/>
            <person name="Riley R."/>
            <person name="Mondo S."/>
            <person name="Labutti K."/>
            <person name="Haridas S."/>
            <person name="Pangalinan J."/>
            <person name="Salamov A.A."/>
            <person name="Simmons B.A."/>
            <person name="Magnuson J.K."/>
            <person name="Chen J."/>
            <person name="Drula E."/>
            <person name="Henrissat B."/>
            <person name="Wiebenga A."/>
            <person name="Lubbers R.J."/>
            <person name="Gomes A.C."/>
            <person name="Makela M.R."/>
            <person name="Stajich J."/>
            <person name="Grigoriev I.V."/>
            <person name="Mortensen U.H."/>
            <person name="De Vries R.P."/>
            <person name="Baker S.E."/>
            <person name="Andersen M.R."/>
        </authorList>
    </citation>
    <scope>NUCLEOTIDE SEQUENCE [LARGE SCALE GENOMIC DNA]</scope>
    <source>
        <strain evidence="3 4">CBS 209.92</strain>
    </source>
</reference>
<comment type="caution">
    <text evidence="3">The sequence shown here is derived from an EMBL/GenBank/DDBJ whole genome shotgun (WGS) entry which is preliminary data.</text>
</comment>
<accession>A0ABR4FM94</accession>
<keyword evidence="2" id="KW-0472">Membrane</keyword>
<keyword evidence="4" id="KW-1185">Reference proteome</keyword>
<feature type="transmembrane region" description="Helical" evidence="2">
    <location>
        <begin position="86"/>
        <end position="108"/>
    </location>
</feature>
<name>A0ABR4FM94_9EURO</name>
<sequence>MPFIKSIPPFKARKATGAESPVPTETTTTTSDSPSPSTTSTISPLEVEQPNQVEGSKLRKRDRVRNALKNTAKKYRPVLRPIKKTILVVTAAIGGVVGAVGAIALNVLGLALLFAWGVIKFVFGALVVVICCPFYCVGMTL</sequence>
<feature type="transmembrane region" description="Helical" evidence="2">
    <location>
        <begin position="114"/>
        <end position="137"/>
    </location>
</feature>
<evidence type="ECO:0000256" key="1">
    <source>
        <dbReference type="SAM" id="MobiDB-lite"/>
    </source>
</evidence>
<evidence type="ECO:0000313" key="3">
    <source>
        <dbReference type="EMBL" id="KAL2784386.1"/>
    </source>
</evidence>
<protein>
    <submittedName>
        <fullName evidence="3">Uncharacterized protein</fullName>
    </submittedName>
</protein>
<evidence type="ECO:0000313" key="4">
    <source>
        <dbReference type="Proteomes" id="UP001610563"/>
    </source>
</evidence>
<proteinExistence type="predicted"/>
<feature type="region of interest" description="Disordered" evidence="1">
    <location>
        <begin position="1"/>
        <end position="60"/>
    </location>
</feature>
<gene>
    <name evidence="3" type="ORF">BJX66DRAFT_316734</name>
</gene>
<organism evidence="3 4">
    <name type="scientific">Aspergillus keveii</name>
    <dbReference type="NCBI Taxonomy" id="714993"/>
    <lineage>
        <taxon>Eukaryota</taxon>
        <taxon>Fungi</taxon>
        <taxon>Dikarya</taxon>
        <taxon>Ascomycota</taxon>
        <taxon>Pezizomycotina</taxon>
        <taxon>Eurotiomycetes</taxon>
        <taxon>Eurotiomycetidae</taxon>
        <taxon>Eurotiales</taxon>
        <taxon>Aspergillaceae</taxon>
        <taxon>Aspergillus</taxon>
        <taxon>Aspergillus subgen. Nidulantes</taxon>
    </lineage>
</organism>
<feature type="compositionally biased region" description="Low complexity" evidence="1">
    <location>
        <begin position="20"/>
        <end position="44"/>
    </location>
</feature>
<feature type="non-terminal residue" evidence="3">
    <location>
        <position position="141"/>
    </location>
</feature>
<evidence type="ECO:0000256" key="2">
    <source>
        <dbReference type="SAM" id="Phobius"/>
    </source>
</evidence>
<dbReference type="EMBL" id="JBFTWV010000182">
    <property type="protein sequence ID" value="KAL2784386.1"/>
    <property type="molecule type" value="Genomic_DNA"/>
</dbReference>
<keyword evidence="2" id="KW-0812">Transmembrane</keyword>
<dbReference type="Proteomes" id="UP001610563">
    <property type="component" value="Unassembled WGS sequence"/>
</dbReference>